<dbReference type="Gene3D" id="3.40.30.10">
    <property type="entry name" value="Glutaredoxin"/>
    <property type="match status" value="1"/>
</dbReference>
<evidence type="ECO:0000256" key="1">
    <source>
        <dbReference type="ARBA" id="ARBA00006926"/>
    </source>
</evidence>
<proteinExistence type="inferred from homology"/>
<evidence type="ECO:0000256" key="5">
    <source>
        <dbReference type="RuleBase" id="RU000499"/>
    </source>
</evidence>
<evidence type="ECO:0000256" key="3">
    <source>
        <dbReference type="ARBA" id="ARBA00023002"/>
    </source>
</evidence>
<name>A0A2T6ATK4_9RHOB</name>
<evidence type="ECO:0000256" key="4">
    <source>
        <dbReference type="PIRSR" id="PIRSR000303-1"/>
    </source>
</evidence>
<dbReference type="EMBL" id="QBKN01000013">
    <property type="protein sequence ID" value="PTX47155.1"/>
    <property type="molecule type" value="Genomic_DNA"/>
</dbReference>
<evidence type="ECO:0000256" key="2">
    <source>
        <dbReference type="ARBA" id="ARBA00022559"/>
    </source>
</evidence>
<evidence type="ECO:0000313" key="7">
    <source>
        <dbReference type="EMBL" id="PTX47155.1"/>
    </source>
</evidence>
<dbReference type="InterPro" id="IPR000889">
    <property type="entry name" value="Glutathione_peroxidase"/>
</dbReference>
<keyword evidence="2 5" id="KW-0575">Peroxidase</keyword>
<reference evidence="7 8" key="1">
    <citation type="submission" date="2018-04" db="EMBL/GenBank/DDBJ databases">
        <title>Genomic Encyclopedia of Archaeal and Bacterial Type Strains, Phase II (KMG-II): from individual species to whole genera.</title>
        <authorList>
            <person name="Goeker M."/>
        </authorList>
    </citation>
    <scope>NUCLEOTIDE SEQUENCE [LARGE SCALE GENOMIC DNA]</scope>
    <source>
        <strain evidence="7 8">DSM 29329</strain>
    </source>
</reference>
<dbReference type="PANTHER" id="PTHR11592">
    <property type="entry name" value="GLUTATHIONE PEROXIDASE"/>
    <property type="match status" value="1"/>
</dbReference>
<keyword evidence="8" id="KW-1185">Reference proteome</keyword>
<dbReference type="AlphaFoldDB" id="A0A2T6ATK4"/>
<dbReference type="Proteomes" id="UP000244069">
    <property type="component" value="Unassembled WGS sequence"/>
</dbReference>
<dbReference type="CDD" id="cd00340">
    <property type="entry name" value="GSH_Peroxidase"/>
    <property type="match status" value="1"/>
</dbReference>
<dbReference type="PRINTS" id="PR01011">
    <property type="entry name" value="GLUTPROXDASE"/>
</dbReference>
<feature type="chain" id="PRO_5015480958" description="Glutathione peroxidase" evidence="6">
    <location>
        <begin position="24"/>
        <end position="186"/>
    </location>
</feature>
<dbReference type="SUPFAM" id="SSF52833">
    <property type="entry name" value="Thioredoxin-like"/>
    <property type="match status" value="1"/>
</dbReference>
<feature type="signal peptide" evidence="6">
    <location>
        <begin position="1"/>
        <end position="23"/>
    </location>
</feature>
<keyword evidence="3 5" id="KW-0560">Oxidoreductase</keyword>
<organism evidence="7 8">
    <name type="scientific">Allosediminivita pacifica</name>
    <dbReference type="NCBI Taxonomy" id="1267769"/>
    <lineage>
        <taxon>Bacteria</taxon>
        <taxon>Pseudomonadati</taxon>
        <taxon>Pseudomonadota</taxon>
        <taxon>Alphaproteobacteria</taxon>
        <taxon>Rhodobacterales</taxon>
        <taxon>Paracoccaceae</taxon>
        <taxon>Allosediminivita</taxon>
    </lineage>
</organism>
<dbReference type="PROSITE" id="PS51355">
    <property type="entry name" value="GLUTATHIONE_PEROXID_3"/>
    <property type="match status" value="1"/>
</dbReference>
<dbReference type="Pfam" id="PF00255">
    <property type="entry name" value="GSHPx"/>
    <property type="match status" value="1"/>
</dbReference>
<dbReference type="RefSeq" id="WP_107976641.1">
    <property type="nucleotide sequence ID" value="NZ_BMEZ01000010.1"/>
</dbReference>
<evidence type="ECO:0000313" key="8">
    <source>
        <dbReference type="Proteomes" id="UP000244069"/>
    </source>
</evidence>
<feature type="active site" evidence="4">
    <location>
        <position position="56"/>
    </location>
</feature>
<dbReference type="OrthoDB" id="9785502at2"/>
<keyword evidence="6" id="KW-0732">Signal</keyword>
<dbReference type="PIRSF" id="PIRSF000303">
    <property type="entry name" value="Glutathion_perox"/>
    <property type="match status" value="1"/>
</dbReference>
<sequence length="186" mass="20327">MRPILVPTLTLSLLLAATLPVRASGPFTFDSIDGGTIPLDDMKGGPVLVVNTASRCAFTLQYDGLQALYDRYRDRGLTVLAVPSQDFRQELESDEAVRDYCAVNFGLDLPMTTITSVTGADAHPFYAWLEADHDVRPAWNFNKVLLDGEGNFVAFWGSTTRPLSQTLTARIEPLLGPAPDQALSRP</sequence>
<evidence type="ECO:0000256" key="6">
    <source>
        <dbReference type="SAM" id="SignalP"/>
    </source>
</evidence>
<comment type="caution">
    <text evidence="7">The sequence shown here is derived from an EMBL/GenBank/DDBJ whole genome shotgun (WGS) entry which is preliminary data.</text>
</comment>
<comment type="similarity">
    <text evidence="1 5">Belongs to the glutathione peroxidase family.</text>
</comment>
<accession>A0A2T6ATK4</accession>
<dbReference type="InterPro" id="IPR036249">
    <property type="entry name" value="Thioredoxin-like_sf"/>
</dbReference>
<dbReference type="GO" id="GO:0004601">
    <property type="term" value="F:peroxidase activity"/>
    <property type="evidence" value="ECO:0007669"/>
    <property type="project" value="UniProtKB-KW"/>
</dbReference>
<dbReference type="PANTHER" id="PTHR11592:SF78">
    <property type="entry name" value="GLUTATHIONE PEROXIDASE"/>
    <property type="match status" value="1"/>
</dbReference>
<dbReference type="GO" id="GO:0034599">
    <property type="term" value="P:cellular response to oxidative stress"/>
    <property type="evidence" value="ECO:0007669"/>
    <property type="project" value="TreeGrafter"/>
</dbReference>
<gene>
    <name evidence="7" type="ORF">C8N44_11339</name>
</gene>
<protein>
    <recommendedName>
        <fullName evidence="5">Glutathione peroxidase</fullName>
    </recommendedName>
</protein>